<keyword evidence="7" id="KW-0255">Endonuclease</keyword>
<evidence type="ECO:0000256" key="3">
    <source>
        <dbReference type="ARBA" id="ARBA00022695"/>
    </source>
</evidence>
<dbReference type="Pfam" id="PF17921">
    <property type="entry name" value="Integrase_H2C2"/>
    <property type="match status" value="1"/>
</dbReference>
<dbReference type="SUPFAM" id="SSF53098">
    <property type="entry name" value="Ribonuclease H-like"/>
    <property type="match status" value="1"/>
</dbReference>
<evidence type="ECO:0000256" key="14">
    <source>
        <dbReference type="ARBA" id="ARBA00023172"/>
    </source>
</evidence>
<evidence type="ECO:0000313" key="16">
    <source>
        <dbReference type="EMBL" id="KAK8584220.1"/>
    </source>
</evidence>
<keyword evidence="2" id="KW-0808">Transferase</keyword>
<dbReference type="InterPro" id="IPR041373">
    <property type="entry name" value="RT_RNaseH"/>
</dbReference>
<evidence type="ECO:0000313" key="17">
    <source>
        <dbReference type="Proteomes" id="UP001472677"/>
    </source>
</evidence>
<dbReference type="InterPro" id="IPR056924">
    <property type="entry name" value="SH3_Tf2-1"/>
</dbReference>
<sequence length="397" mass="46434">MQDGRVIAYASRQLKPHEVNYPTHDLELAAIVFALKVWRHYLYGEKCHLFTDHKSLKYLLTQKDLNLRQCRWMELLKDYDLIIDYHPGKANVVADALSPPNAINAHLRIIAKPDAKDNVNFSLHLDELLYFKNRLCVPNNEDLRREILKGAHQSSFSINPGSVKMYQDLKSLYWWPGRPVSSRKNDVVWVIVDRLTKSTHFILVRVNMSLDVLVKFYIREVIRLHGISTSIVSDRDPKFILRFWKSLQKSIGTKVHLSTNFHPQTDGQSERIIQVLEDMLQACVIDFGKNWEKSLSLVEFAYNNSYQASIQMASFEALYGRRCRTPLCWSELEKVGPMAYMLALPQEFYKIHNVFHVSMLRRYRSDPSHVLEPEEIELNLDLSYEEEPVQILDREVK</sequence>
<dbReference type="PANTHER" id="PTHR37984">
    <property type="entry name" value="PROTEIN CBG26694"/>
    <property type="match status" value="1"/>
</dbReference>
<evidence type="ECO:0000256" key="10">
    <source>
        <dbReference type="ARBA" id="ARBA00022908"/>
    </source>
</evidence>
<gene>
    <name evidence="16" type="ORF">V6N12_068466</name>
</gene>
<keyword evidence="17" id="KW-1185">Reference proteome</keyword>
<evidence type="ECO:0000256" key="6">
    <source>
        <dbReference type="ARBA" id="ARBA00022750"/>
    </source>
</evidence>
<keyword evidence="5" id="KW-0479">Metal-binding</keyword>
<dbReference type="InterPro" id="IPR041588">
    <property type="entry name" value="Integrase_H2C2"/>
</dbReference>
<dbReference type="InterPro" id="IPR012337">
    <property type="entry name" value="RNaseH-like_sf"/>
</dbReference>
<keyword evidence="6" id="KW-0064">Aspartyl protease</keyword>
<dbReference type="InterPro" id="IPR001584">
    <property type="entry name" value="Integrase_cat-core"/>
</dbReference>
<keyword evidence="14" id="KW-0233">DNA recombination</keyword>
<dbReference type="InterPro" id="IPR043502">
    <property type="entry name" value="DNA/RNA_pol_sf"/>
</dbReference>
<evidence type="ECO:0000256" key="7">
    <source>
        <dbReference type="ARBA" id="ARBA00022759"/>
    </source>
</evidence>
<evidence type="ECO:0000256" key="8">
    <source>
        <dbReference type="ARBA" id="ARBA00022801"/>
    </source>
</evidence>
<dbReference type="Pfam" id="PF17917">
    <property type="entry name" value="RT_RNaseH"/>
    <property type="match status" value="1"/>
</dbReference>
<comment type="caution">
    <text evidence="16">The sequence shown here is derived from an EMBL/GenBank/DDBJ whole genome shotgun (WGS) entry which is preliminary data.</text>
</comment>
<keyword evidence="12" id="KW-0239">DNA-directed DNA polymerase</keyword>
<dbReference type="InterPro" id="IPR036397">
    <property type="entry name" value="RNaseH_sf"/>
</dbReference>
<organism evidence="16 17">
    <name type="scientific">Hibiscus sabdariffa</name>
    <name type="common">roselle</name>
    <dbReference type="NCBI Taxonomy" id="183260"/>
    <lineage>
        <taxon>Eukaryota</taxon>
        <taxon>Viridiplantae</taxon>
        <taxon>Streptophyta</taxon>
        <taxon>Embryophyta</taxon>
        <taxon>Tracheophyta</taxon>
        <taxon>Spermatophyta</taxon>
        <taxon>Magnoliopsida</taxon>
        <taxon>eudicotyledons</taxon>
        <taxon>Gunneridae</taxon>
        <taxon>Pentapetalae</taxon>
        <taxon>rosids</taxon>
        <taxon>malvids</taxon>
        <taxon>Malvales</taxon>
        <taxon>Malvaceae</taxon>
        <taxon>Malvoideae</taxon>
        <taxon>Hibiscus</taxon>
    </lineage>
</organism>
<keyword evidence="9" id="KW-0460">Magnesium</keyword>
<feature type="domain" description="Integrase catalytic" evidence="15">
    <location>
        <begin position="156"/>
        <end position="322"/>
    </location>
</feature>
<protein>
    <recommendedName>
        <fullName evidence="15">Integrase catalytic domain-containing protein</fullName>
    </recommendedName>
</protein>
<dbReference type="Gene3D" id="3.30.420.10">
    <property type="entry name" value="Ribonuclease H-like superfamily/Ribonuclease H"/>
    <property type="match status" value="1"/>
</dbReference>
<evidence type="ECO:0000256" key="5">
    <source>
        <dbReference type="ARBA" id="ARBA00022723"/>
    </source>
</evidence>
<dbReference type="PANTHER" id="PTHR37984:SF5">
    <property type="entry name" value="PROTEIN NYNRIN-LIKE"/>
    <property type="match status" value="1"/>
</dbReference>
<dbReference type="Gene3D" id="3.10.20.370">
    <property type="match status" value="1"/>
</dbReference>
<name>A0ABR2FQ49_9ROSI</name>
<dbReference type="SUPFAM" id="SSF56672">
    <property type="entry name" value="DNA/RNA polymerases"/>
    <property type="match status" value="1"/>
</dbReference>
<keyword evidence="3" id="KW-0548">Nucleotidyltransferase</keyword>
<keyword evidence="10" id="KW-0229">DNA integration</keyword>
<evidence type="ECO:0000256" key="2">
    <source>
        <dbReference type="ARBA" id="ARBA00022679"/>
    </source>
</evidence>
<keyword evidence="8" id="KW-0378">Hydrolase</keyword>
<dbReference type="Proteomes" id="UP001472677">
    <property type="component" value="Unassembled WGS sequence"/>
</dbReference>
<dbReference type="EMBL" id="JBBPBM010000005">
    <property type="protein sequence ID" value="KAK8584220.1"/>
    <property type="molecule type" value="Genomic_DNA"/>
</dbReference>
<accession>A0ABR2FQ49</accession>
<proteinExistence type="predicted"/>
<keyword evidence="4" id="KW-0540">Nuclease</keyword>
<evidence type="ECO:0000256" key="12">
    <source>
        <dbReference type="ARBA" id="ARBA00022932"/>
    </source>
</evidence>
<dbReference type="Pfam" id="PF24626">
    <property type="entry name" value="SH3_Tf2-1"/>
    <property type="match status" value="1"/>
</dbReference>
<dbReference type="CDD" id="cd09274">
    <property type="entry name" value="RNase_HI_RT_Ty3"/>
    <property type="match status" value="1"/>
</dbReference>
<keyword evidence="11" id="KW-0695">RNA-directed DNA polymerase</keyword>
<evidence type="ECO:0000256" key="1">
    <source>
        <dbReference type="ARBA" id="ARBA00022670"/>
    </source>
</evidence>
<dbReference type="PROSITE" id="PS50994">
    <property type="entry name" value="INTEGRASE"/>
    <property type="match status" value="1"/>
</dbReference>
<evidence type="ECO:0000256" key="13">
    <source>
        <dbReference type="ARBA" id="ARBA00023125"/>
    </source>
</evidence>
<evidence type="ECO:0000259" key="15">
    <source>
        <dbReference type="PROSITE" id="PS50994"/>
    </source>
</evidence>
<keyword evidence="13" id="KW-0238">DNA-binding</keyword>
<reference evidence="16 17" key="1">
    <citation type="journal article" date="2024" name="G3 (Bethesda)">
        <title>Genome assembly of Hibiscus sabdariffa L. provides insights into metabolisms of medicinal natural products.</title>
        <authorList>
            <person name="Kim T."/>
        </authorList>
    </citation>
    <scope>NUCLEOTIDE SEQUENCE [LARGE SCALE GENOMIC DNA]</scope>
    <source>
        <strain evidence="16">TK-2024</strain>
        <tissue evidence="16">Old leaves</tissue>
    </source>
</reference>
<evidence type="ECO:0000256" key="4">
    <source>
        <dbReference type="ARBA" id="ARBA00022722"/>
    </source>
</evidence>
<evidence type="ECO:0000256" key="9">
    <source>
        <dbReference type="ARBA" id="ARBA00022842"/>
    </source>
</evidence>
<evidence type="ECO:0000256" key="11">
    <source>
        <dbReference type="ARBA" id="ARBA00022918"/>
    </source>
</evidence>
<keyword evidence="1" id="KW-0645">Protease</keyword>
<dbReference type="InterPro" id="IPR050951">
    <property type="entry name" value="Retrovirus_Pol_polyprotein"/>
</dbReference>